<keyword evidence="3" id="KW-1185">Reference proteome</keyword>
<feature type="region of interest" description="Disordered" evidence="1">
    <location>
        <begin position="227"/>
        <end position="252"/>
    </location>
</feature>
<sequence>MKPYASWEEFLMPAPISIAILGELAAISSAGGDFSINLNSPKGGHEFMKYPDSFAASLMQICNSAWFAFNTANKNMDQIRLLSGFIPRANVEVVKILFMPTATVNALLPKKLNGLLRVSKECTSLAQSVEASFNETIYLIQEVLEACVNSKKGYENKLTDVQTTLEQLSIKEASSKQSLQMVEAFKKAIETQLKDAIDAYKDTMDKLPSVMETVGADILGSILNQPSSTGSKAVKQESEAGGPADGTGDKDDAKSTFCNTNVCARSDEMTLSAKNLRNVLDSQEETINMKKVYNERDHTITTDYYKDRLLGLQKDISDEGTCTAKKLMHDFLQSGIAICEELQRAAKSDTFDLKNSKLIAEKIKTLFANSMKADSHCKKVIGGHPLQVRPPNLSAAASSGGIGSQSAQMAWARVEQARLQLNNTQVMYMETFENLKKENRKLTEILVEMRRHKLDKIDFGSAKNLLIKGLDALAKLKEQWEKMTCFFQMISSLIESCLVKSVSDLVESAQTVQSITGYSAEAFVKDMIFMQASKASHIGYLVHMISSTYSEVSQRFLMDRVNFLGIFLSMNPSNPEFNLERLKLQTGCEEAQTEIQNLVISKKQEFDMSVEARVERINCQLGAAIPPMSEAEKKSISEAVLAGASAAGDLSNNNLNMDDFL</sequence>
<dbReference type="EMBL" id="JANPWB010000001">
    <property type="protein sequence ID" value="KAJ1212914.1"/>
    <property type="molecule type" value="Genomic_DNA"/>
</dbReference>
<dbReference type="PANTHER" id="PTHR33488">
    <property type="entry name" value="ZGC:162509"/>
    <property type="match status" value="1"/>
</dbReference>
<accession>A0AAV7WFU4</accession>
<name>A0AAV7WFU4_PLEWA</name>
<proteinExistence type="predicted"/>
<evidence type="ECO:0000256" key="1">
    <source>
        <dbReference type="SAM" id="MobiDB-lite"/>
    </source>
</evidence>
<protein>
    <submittedName>
        <fullName evidence="2">Uncharacterized protein</fullName>
    </submittedName>
</protein>
<comment type="caution">
    <text evidence="2">The sequence shown here is derived from an EMBL/GenBank/DDBJ whole genome shotgun (WGS) entry which is preliminary data.</text>
</comment>
<dbReference type="AlphaFoldDB" id="A0AAV7WFU4"/>
<dbReference type="Proteomes" id="UP001066276">
    <property type="component" value="Chromosome 1_1"/>
</dbReference>
<gene>
    <name evidence="2" type="ORF">NDU88_000557</name>
</gene>
<dbReference type="PANTHER" id="PTHR33488:SF2">
    <property type="entry name" value="EARLY ENDOSOME ANTIGEN 1-LIKE"/>
    <property type="match status" value="1"/>
</dbReference>
<evidence type="ECO:0000313" key="2">
    <source>
        <dbReference type="EMBL" id="KAJ1212914.1"/>
    </source>
</evidence>
<evidence type="ECO:0000313" key="3">
    <source>
        <dbReference type="Proteomes" id="UP001066276"/>
    </source>
</evidence>
<reference evidence="2" key="1">
    <citation type="journal article" date="2022" name="bioRxiv">
        <title>Sequencing and chromosome-scale assembly of the giantPleurodeles waltlgenome.</title>
        <authorList>
            <person name="Brown T."/>
            <person name="Elewa A."/>
            <person name="Iarovenko S."/>
            <person name="Subramanian E."/>
            <person name="Araus A.J."/>
            <person name="Petzold A."/>
            <person name="Susuki M."/>
            <person name="Suzuki K.-i.T."/>
            <person name="Hayashi T."/>
            <person name="Toyoda A."/>
            <person name="Oliveira C."/>
            <person name="Osipova E."/>
            <person name="Leigh N.D."/>
            <person name="Simon A."/>
            <person name="Yun M.H."/>
        </authorList>
    </citation>
    <scope>NUCLEOTIDE SEQUENCE</scope>
    <source>
        <strain evidence="2">20211129_DDA</strain>
        <tissue evidence="2">Liver</tissue>
    </source>
</reference>
<organism evidence="2 3">
    <name type="scientific">Pleurodeles waltl</name>
    <name type="common">Iberian ribbed newt</name>
    <dbReference type="NCBI Taxonomy" id="8319"/>
    <lineage>
        <taxon>Eukaryota</taxon>
        <taxon>Metazoa</taxon>
        <taxon>Chordata</taxon>
        <taxon>Craniata</taxon>
        <taxon>Vertebrata</taxon>
        <taxon>Euteleostomi</taxon>
        <taxon>Amphibia</taxon>
        <taxon>Batrachia</taxon>
        <taxon>Caudata</taxon>
        <taxon>Salamandroidea</taxon>
        <taxon>Salamandridae</taxon>
        <taxon>Pleurodelinae</taxon>
        <taxon>Pleurodeles</taxon>
    </lineage>
</organism>